<keyword evidence="10" id="KW-1185">Reference proteome</keyword>
<keyword evidence="5" id="KW-0325">Glycoprotein</keyword>
<keyword evidence="1" id="KW-0147">Chitin-binding</keyword>
<evidence type="ECO:0000256" key="5">
    <source>
        <dbReference type="ARBA" id="ARBA00023180"/>
    </source>
</evidence>
<evidence type="ECO:0000256" key="4">
    <source>
        <dbReference type="ARBA" id="ARBA00023157"/>
    </source>
</evidence>
<feature type="transmembrane region" description="Helical" evidence="7">
    <location>
        <begin position="100"/>
        <end position="121"/>
    </location>
</feature>
<evidence type="ECO:0000259" key="8">
    <source>
        <dbReference type="PROSITE" id="PS50940"/>
    </source>
</evidence>
<evidence type="ECO:0000313" key="10">
    <source>
        <dbReference type="Proteomes" id="UP001487740"/>
    </source>
</evidence>
<dbReference type="GO" id="GO:0008061">
    <property type="term" value="F:chitin binding"/>
    <property type="evidence" value="ECO:0007669"/>
    <property type="project" value="UniProtKB-KW"/>
</dbReference>
<evidence type="ECO:0000256" key="2">
    <source>
        <dbReference type="ARBA" id="ARBA00022729"/>
    </source>
</evidence>
<keyword evidence="2" id="KW-0732">Signal</keyword>
<keyword evidence="7" id="KW-0812">Transmembrane</keyword>
<keyword evidence="4" id="KW-1015">Disulfide bond</keyword>
<dbReference type="AlphaFoldDB" id="A0AAW0V6Z0"/>
<dbReference type="Pfam" id="PF01607">
    <property type="entry name" value="CBM_14"/>
    <property type="match status" value="1"/>
</dbReference>
<feature type="compositionally biased region" description="Pro residues" evidence="6">
    <location>
        <begin position="476"/>
        <end position="488"/>
    </location>
</feature>
<evidence type="ECO:0000256" key="3">
    <source>
        <dbReference type="ARBA" id="ARBA00022737"/>
    </source>
</evidence>
<feature type="region of interest" description="Disordered" evidence="6">
    <location>
        <begin position="460"/>
        <end position="490"/>
    </location>
</feature>
<reference evidence="9 10" key="1">
    <citation type="submission" date="2023-03" db="EMBL/GenBank/DDBJ databases">
        <title>High-quality genome of Scylla paramamosain provides insights in environmental adaptation.</title>
        <authorList>
            <person name="Zhang L."/>
        </authorList>
    </citation>
    <scope>NUCLEOTIDE SEQUENCE [LARGE SCALE GENOMIC DNA]</scope>
    <source>
        <strain evidence="9">LZ_2023a</strain>
        <tissue evidence="9">Muscle</tissue>
    </source>
</reference>
<dbReference type="InterPro" id="IPR002557">
    <property type="entry name" value="Chitin-bd_dom"/>
</dbReference>
<dbReference type="InterPro" id="IPR036508">
    <property type="entry name" value="Chitin-bd_dom_sf"/>
</dbReference>
<organism evidence="9 10">
    <name type="scientific">Scylla paramamosain</name>
    <name type="common">Mud crab</name>
    <dbReference type="NCBI Taxonomy" id="85552"/>
    <lineage>
        <taxon>Eukaryota</taxon>
        <taxon>Metazoa</taxon>
        <taxon>Ecdysozoa</taxon>
        <taxon>Arthropoda</taxon>
        <taxon>Crustacea</taxon>
        <taxon>Multicrustacea</taxon>
        <taxon>Malacostraca</taxon>
        <taxon>Eumalacostraca</taxon>
        <taxon>Eucarida</taxon>
        <taxon>Decapoda</taxon>
        <taxon>Pleocyemata</taxon>
        <taxon>Brachyura</taxon>
        <taxon>Eubrachyura</taxon>
        <taxon>Portunoidea</taxon>
        <taxon>Portunidae</taxon>
        <taxon>Portuninae</taxon>
        <taxon>Scylla</taxon>
    </lineage>
</organism>
<keyword evidence="3" id="KW-0677">Repeat</keyword>
<keyword evidence="7" id="KW-1133">Transmembrane helix</keyword>
<dbReference type="SUPFAM" id="SSF57625">
    <property type="entry name" value="Invertebrate chitin-binding proteins"/>
    <property type="match status" value="3"/>
</dbReference>
<dbReference type="PANTHER" id="PTHR23301:SF0">
    <property type="entry name" value="CHITIN-BINDING TYPE-2 DOMAIN-CONTAINING PROTEIN-RELATED"/>
    <property type="match status" value="1"/>
</dbReference>
<gene>
    <name evidence="9" type="ORF">O3P69_002342</name>
</gene>
<dbReference type="GO" id="GO:0005576">
    <property type="term" value="C:extracellular region"/>
    <property type="evidence" value="ECO:0007669"/>
    <property type="project" value="InterPro"/>
</dbReference>
<evidence type="ECO:0000256" key="1">
    <source>
        <dbReference type="ARBA" id="ARBA00022669"/>
    </source>
</evidence>
<evidence type="ECO:0000256" key="6">
    <source>
        <dbReference type="SAM" id="MobiDB-lite"/>
    </source>
</evidence>
<dbReference type="EMBL" id="JARAKH010000001">
    <property type="protein sequence ID" value="KAK8407726.1"/>
    <property type="molecule type" value="Genomic_DNA"/>
</dbReference>
<feature type="domain" description="Chitin-binding type-2" evidence="8">
    <location>
        <begin position="322"/>
        <end position="368"/>
    </location>
</feature>
<evidence type="ECO:0000256" key="7">
    <source>
        <dbReference type="SAM" id="Phobius"/>
    </source>
</evidence>
<dbReference type="InterPro" id="IPR051940">
    <property type="entry name" value="Chitin_bind-dev_reg"/>
</dbReference>
<keyword evidence="7" id="KW-0472">Membrane</keyword>
<dbReference type="PANTHER" id="PTHR23301">
    <property type="entry name" value="CHITIN BINDING PERITROPHIN-A"/>
    <property type="match status" value="1"/>
</dbReference>
<comment type="caution">
    <text evidence="9">The sequence shown here is derived from an EMBL/GenBank/DDBJ whole genome shotgun (WGS) entry which is preliminary data.</text>
</comment>
<name>A0AAW0V6Z0_SCYPA</name>
<dbReference type="Gene3D" id="2.170.140.10">
    <property type="entry name" value="Chitin binding domain"/>
    <property type="match status" value="1"/>
</dbReference>
<sequence>MVTASQRGSVQSKVSVLCQERSDRDRGGICDVKITYGRENYHLPAIALEARGGASAGAITVYKYPLRPTDSQTSLPCPSRHQPTPAYPHLQRRTMKDRPALSLGYLLVAYCVMTAVNGGTLECRREGRFPHPENCASYVDCFRNADDVLVAREGHCHGYPYSPEKRRCVDHSEKPDCVTKGIRNSFRASDFNYLCAQDESGAGCVNWIKDKCSCKKVGLVKDPYDAAYFHYCGSNGAIPEIIPCEADKEFSEETQTCEVNPGEPEIPSCDGKTGTFVNPNDCSWSYTCLPGGTVRASSCGNDEYFKDGLCEKKCSFGEPAVLEPCTGPGFLIYPDDCTKYIFCTDTGESPEVKFCSEGFFFNEDTKRCTDTTLPTSVQHFASALVYLLTLYFPSHYNDNLGVSDVVAMKCFPECPLPPNASLPALYHCINLSRSAITNSEVFPSFYQTPITFSHQPPAAFHRPSPGSFSSTSLSHPPQPPPPSHPPVPTSTFPIIHYKVFP</sequence>
<dbReference type="SMART" id="SM00494">
    <property type="entry name" value="ChtBD2"/>
    <property type="match status" value="4"/>
</dbReference>
<protein>
    <recommendedName>
        <fullName evidence="8">Chitin-binding type-2 domain-containing protein</fullName>
    </recommendedName>
</protein>
<accession>A0AAW0V6Z0</accession>
<proteinExistence type="predicted"/>
<evidence type="ECO:0000313" key="9">
    <source>
        <dbReference type="EMBL" id="KAK8407726.1"/>
    </source>
</evidence>
<feature type="compositionally biased region" description="Low complexity" evidence="6">
    <location>
        <begin position="463"/>
        <end position="475"/>
    </location>
</feature>
<dbReference type="Proteomes" id="UP001487740">
    <property type="component" value="Unassembled WGS sequence"/>
</dbReference>
<dbReference type="PROSITE" id="PS50940">
    <property type="entry name" value="CHIT_BIND_II"/>
    <property type="match status" value="1"/>
</dbReference>